<protein>
    <submittedName>
        <fullName evidence="5">MarR family transcriptional regulator</fullName>
    </submittedName>
</protein>
<organism evidence="5 6">
    <name type="scientific">Intestinibaculum porci</name>
    <dbReference type="NCBI Taxonomy" id="2487118"/>
    <lineage>
        <taxon>Bacteria</taxon>
        <taxon>Bacillati</taxon>
        <taxon>Bacillota</taxon>
        <taxon>Erysipelotrichia</taxon>
        <taxon>Erysipelotrichales</taxon>
        <taxon>Erysipelotrichaceae</taxon>
        <taxon>Intestinibaculum</taxon>
    </lineage>
</organism>
<keyword evidence="2" id="KW-0238">DNA-binding</keyword>
<dbReference type="GO" id="GO:0003700">
    <property type="term" value="F:DNA-binding transcription factor activity"/>
    <property type="evidence" value="ECO:0007669"/>
    <property type="project" value="InterPro"/>
</dbReference>
<dbReference type="InterPro" id="IPR036390">
    <property type="entry name" value="WH_DNA-bd_sf"/>
</dbReference>
<accession>A0A3G9JJQ3</accession>
<dbReference type="AlphaFoldDB" id="A0A3G9JJQ3"/>
<keyword evidence="3" id="KW-0804">Transcription</keyword>
<feature type="domain" description="HTH marR-type" evidence="4">
    <location>
        <begin position="1"/>
        <end position="132"/>
    </location>
</feature>
<evidence type="ECO:0000259" key="4">
    <source>
        <dbReference type="PROSITE" id="PS50995"/>
    </source>
</evidence>
<dbReference type="KEGG" id="ebm:SG0102_01570"/>
<dbReference type="InterPro" id="IPR036388">
    <property type="entry name" value="WH-like_DNA-bd_sf"/>
</dbReference>
<proteinExistence type="predicted"/>
<keyword evidence="1" id="KW-0805">Transcription regulation</keyword>
<dbReference type="GO" id="GO:0003677">
    <property type="term" value="F:DNA binding"/>
    <property type="evidence" value="ECO:0007669"/>
    <property type="project" value="UniProtKB-KW"/>
</dbReference>
<dbReference type="InParanoid" id="A0A3G9JJQ3"/>
<gene>
    <name evidence="5" type="ORF">SG0102_01570</name>
</gene>
<dbReference type="FunCoup" id="A0A3G9JJQ3">
    <property type="interactions" value="30"/>
</dbReference>
<dbReference type="PROSITE" id="PS50995">
    <property type="entry name" value="HTH_MARR_2"/>
    <property type="match status" value="1"/>
</dbReference>
<dbReference type="InterPro" id="IPR000835">
    <property type="entry name" value="HTH_MarR-typ"/>
</dbReference>
<dbReference type="Proteomes" id="UP000268059">
    <property type="component" value="Chromosome"/>
</dbReference>
<keyword evidence="6" id="KW-1185">Reference proteome</keyword>
<evidence type="ECO:0000313" key="6">
    <source>
        <dbReference type="Proteomes" id="UP000268059"/>
    </source>
</evidence>
<dbReference type="SUPFAM" id="SSF46785">
    <property type="entry name" value="Winged helix' DNA-binding domain"/>
    <property type="match status" value="1"/>
</dbReference>
<dbReference type="PANTHER" id="PTHR42756">
    <property type="entry name" value="TRANSCRIPTIONAL REGULATOR, MARR"/>
    <property type="match status" value="1"/>
</dbReference>
<dbReference type="Gene3D" id="1.10.10.10">
    <property type="entry name" value="Winged helix-like DNA-binding domain superfamily/Winged helix DNA-binding domain"/>
    <property type="match status" value="1"/>
</dbReference>
<evidence type="ECO:0000313" key="5">
    <source>
        <dbReference type="EMBL" id="BBH25223.1"/>
    </source>
</evidence>
<name>A0A3G9JJQ3_9FIRM</name>
<reference evidence="5 6" key="1">
    <citation type="submission" date="2018-11" db="EMBL/GenBank/DDBJ databases">
        <title>Novel Erysipelotrichaceae bacterium isolated from small intestine of a swine.</title>
        <authorList>
            <person name="Kim J.S."/>
            <person name="Choe H."/>
            <person name="Lee Y.R."/>
            <person name="Kim K.M."/>
            <person name="Park D.S."/>
        </authorList>
    </citation>
    <scope>NUCLEOTIDE SEQUENCE [LARGE SCALE GENOMIC DNA]</scope>
    <source>
        <strain evidence="5 6">SG0102</strain>
    </source>
</reference>
<evidence type="ECO:0000256" key="3">
    <source>
        <dbReference type="ARBA" id="ARBA00023163"/>
    </source>
</evidence>
<dbReference type="PANTHER" id="PTHR42756:SF1">
    <property type="entry name" value="TRANSCRIPTIONAL REPRESSOR OF EMRAB OPERON"/>
    <property type="match status" value="1"/>
</dbReference>
<evidence type="ECO:0000256" key="2">
    <source>
        <dbReference type="ARBA" id="ARBA00023125"/>
    </source>
</evidence>
<evidence type="ECO:0000256" key="1">
    <source>
        <dbReference type="ARBA" id="ARBA00023015"/>
    </source>
</evidence>
<dbReference type="SMART" id="SM00347">
    <property type="entry name" value="HTH_MARR"/>
    <property type="match status" value="1"/>
</dbReference>
<sequence>MSEISETFNLAIKVQEEFLKSGPFPELSLTEVHVIEAVSKEKFPTMTNVARRLQVTVGTLTTNVKSIMKKGFLEKEQYEKDHRFTILRITSKGYEALAYHDRFHRELSALYEERMSDDQFNWVLDTFEKVIVGLKDYQENLRQKTIKKSIKSSSRGR</sequence>
<dbReference type="EMBL" id="AP019309">
    <property type="protein sequence ID" value="BBH25223.1"/>
    <property type="molecule type" value="Genomic_DNA"/>
</dbReference>